<evidence type="ECO:0000256" key="1">
    <source>
        <dbReference type="SAM" id="MobiDB-lite"/>
    </source>
</evidence>
<evidence type="ECO:0000313" key="3">
    <source>
        <dbReference type="Proteomes" id="UP000178911"/>
    </source>
</evidence>
<feature type="compositionally biased region" description="Basic and acidic residues" evidence="1">
    <location>
        <begin position="221"/>
        <end position="236"/>
    </location>
</feature>
<sequence>MKRFTLGRLLLAVLLAALFSGFGLVIYRVGNYFDHLDAYSGHIVRQDESAARDGLKDLQYFHEQNQKLDKVWLSWVAENYIFEDPACQRAAYHNLTKNYKKTIDEELQDKDGFCASFLRGNARWRQAQAIFANALTLPENSDVQKAEKEKQFKLADDMAATFARDDFEAALKANPSHAPSSWNYDLLSNSETRAKALMPKPGKIKVRVGVPGGGFRNPGPRGDDDKGEGKKSKDIDTNDPGPGQPGGKPRKVG</sequence>
<accession>A0A1F8GEG6</accession>
<dbReference type="EMBL" id="MGKJ01000015">
    <property type="protein sequence ID" value="OGN23775.1"/>
    <property type="molecule type" value="Genomic_DNA"/>
</dbReference>
<comment type="caution">
    <text evidence="2">The sequence shown here is derived from an EMBL/GenBank/DDBJ whole genome shotgun (WGS) entry which is preliminary data.</text>
</comment>
<proteinExistence type="predicted"/>
<evidence type="ECO:0000313" key="2">
    <source>
        <dbReference type="EMBL" id="OGN23775.1"/>
    </source>
</evidence>
<dbReference type="AlphaFoldDB" id="A0A1F8GEG6"/>
<feature type="region of interest" description="Disordered" evidence="1">
    <location>
        <begin position="201"/>
        <end position="253"/>
    </location>
</feature>
<organism evidence="2 3">
    <name type="scientific">Candidatus Yanofskybacteria bacterium RIFCSPLOWO2_01_FULL_43_22</name>
    <dbReference type="NCBI Taxonomy" id="1802695"/>
    <lineage>
        <taxon>Bacteria</taxon>
        <taxon>Candidatus Yanofskyibacteriota</taxon>
    </lineage>
</organism>
<name>A0A1F8GEG6_9BACT</name>
<protein>
    <submittedName>
        <fullName evidence="2">Uncharacterized protein</fullName>
    </submittedName>
</protein>
<dbReference type="Proteomes" id="UP000178911">
    <property type="component" value="Unassembled WGS sequence"/>
</dbReference>
<gene>
    <name evidence="2" type="ORF">A3A13_01870</name>
</gene>
<dbReference type="STRING" id="1802695.A3A13_01870"/>
<reference evidence="2 3" key="1">
    <citation type="journal article" date="2016" name="Nat. Commun.">
        <title>Thousands of microbial genomes shed light on interconnected biogeochemical processes in an aquifer system.</title>
        <authorList>
            <person name="Anantharaman K."/>
            <person name="Brown C.T."/>
            <person name="Hug L.A."/>
            <person name="Sharon I."/>
            <person name="Castelle C.J."/>
            <person name="Probst A.J."/>
            <person name="Thomas B.C."/>
            <person name="Singh A."/>
            <person name="Wilkins M.J."/>
            <person name="Karaoz U."/>
            <person name="Brodie E.L."/>
            <person name="Williams K.H."/>
            <person name="Hubbard S.S."/>
            <person name="Banfield J.F."/>
        </authorList>
    </citation>
    <scope>NUCLEOTIDE SEQUENCE [LARGE SCALE GENOMIC DNA]</scope>
</reference>